<sequence length="72" mass="8337">MLLSDRFLATPTGQKRVKEDWENIYYYGFGGTCLLTAIGLYYKRDTSIQTWARAEAMKKMEAEGTLPTYERS</sequence>
<dbReference type="AlphaFoldDB" id="A0A2T0AIC6"/>
<keyword evidence="5" id="KW-0813">Transport</keyword>
<evidence type="ECO:0000256" key="7">
    <source>
        <dbReference type="ARBA" id="ARBA00022692"/>
    </source>
</evidence>
<evidence type="ECO:0000256" key="5">
    <source>
        <dbReference type="ARBA" id="ARBA00022448"/>
    </source>
</evidence>
<keyword evidence="12" id="KW-0496">Mitochondrion</keyword>
<dbReference type="OrthoDB" id="2147978at2759"/>
<evidence type="ECO:0000256" key="17">
    <source>
        <dbReference type="SAM" id="Phobius"/>
    </source>
</evidence>
<dbReference type="Pfam" id="PF10183">
    <property type="entry name" value="ESSS"/>
    <property type="match status" value="1"/>
</dbReference>
<dbReference type="EMBL" id="LCTV02000001">
    <property type="protein sequence ID" value="PRQ77749.1"/>
    <property type="molecule type" value="Genomic_DNA"/>
</dbReference>
<keyword evidence="18" id="KW-0830">Ubiquinone</keyword>
<proteinExistence type="inferred from homology"/>
<evidence type="ECO:0000256" key="6">
    <source>
        <dbReference type="ARBA" id="ARBA00022660"/>
    </source>
</evidence>
<evidence type="ECO:0000256" key="11">
    <source>
        <dbReference type="ARBA" id="ARBA00022989"/>
    </source>
</evidence>
<keyword evidence="11 17" id="KW-1133">Transmembrane helix</keyword>
<evidence type="ECO:0000256" key="9">
    <source>
        <dbReference type="ARBA" id="ARBA00022946"/>
    </source>
</evidence>
<evidence type="ECO:0000256" key="15">
    <source>
        <dbReference type="ARBA" id="ARBA00031387"/>
    </source>
</evidence>
<keyword evidence="7 17" id="KW-0812">Transmembrane</keyword>
<comment type="caution">
    <text evidence="18">The sequence shown here is derived from an EMBL/GenBank/DDBJ whole genome shotgun (WGS) entry which is preliminary data.</text>
</comment>
<evidence type="ECO:0000256" key="12">
    <source>
        <dbReference type="ARBA" id="ARBA00023128"/>
    </source>
</evidence>
<dbReference type="PANTHER" id="PTHR40637">
    <property type="entry name" value="ESSS SUBUNIT OF NADH:UBIQUINONE OXIDOREDUCTASE (COMPLEX I) PROTEIN"/>
    <property type="match status" value="1"/>
</dbReference>
<keyword evidence="10" id="KW-0249">Electron transport</keyword>
<organism evidence="18 19">
    <name type="scientific">Rhodotorula toruloides</name>
    <name type="common">Yeast</name>
    <name type="synonym">Rhodosporidium toruloides</name>
    <dbReference type="NCBI Taxonomy" id="5286"/>
    <lineage>
        <taxon>Eukaryota</taxon>
        <taxon>Fungi</taxon>
        <taxon>Dikarya</taxon>
        <taxon>Basidiomycota</taxon>
        <taxon>Pucciniomycotina</taxon>
        <taxon>Microbotryomycetes</taxon>
        <taxon>Sporidiobolales</taxon>
        <taxon>Sporidiobolaceae</taxon>
        <taxon>Rhodotorula</taxon>
    </lineage>
</organism>
<evidence type="ECO:0000256" key="4">
    <source>
        <dbReference type="ARBA" id="ARBA00018632"/>
    </source>
</evidence>
<dbReference type="Proteomes" id="UP000239560">
    <property type="component" value="Unassembled WGS sequence"/>
</dbReference>
<evidence type="ECO:0000256" key="13">
    <source>
        <dbReference type="ARBA" id="ARBA00023136"/>
    </source>
</evidence>
<dbReference type="PANTHER" id="PTHR40637:SF1">
    <property type="entry name" value="ESSS SUBUNIT OF NADH:UBIQUINONE OXIDOREDUCTASE (COMPLEX I) PROTEIN"/>
    <property type="match status" value="1"/>
</dbReference>
<evidence type="ECO:0000256" key="8">
    <source>
        <dbReference type="ARBA" id="ARBA00022792"/>
    </source>
</evidence>
<comment type="function">
    <text evidence="1">Accessory subunit of the mitochondrial membrane respiratory chain NADH dehydrogenase (Complex I), that is believed not to be involved in catalysis. Complex I functions in the transfer of electrons from NADH to the respiratory chain. The immediate electron acceptor for the enzyme is believed to be ubiquinone.</text>
</comment>
<accession>A0A2T0AIC6</accession>
<feature type="transmembrane region" description="Helical" evidence="17">
    <location>
        <begin position="24"/>
        <end position="42"/>
    </location>
</feature>
<evidence type="ECO:0000256" key="3">
    <source>
        <dbReference type="ARBA" id="ARBA00008915"/>
    </source>
</evidence>
<evidence type="ECO:0000256" key="1">
    <source>
        <dbReference type="ARBA" id="ARBA00003195"/>
    </source>
</evidence>
<name>A0A2T0AIC6_RHOTO</name>
<evidence type="ECO:0000313" key="19">
    <source>
        <dbReference type="Proteomes" id="UP000239560"/>
    </source>
</evidence>
<comment type="subcellular location">
    <subcellularLocation>
        <location evidence="2">Mitochondrion inner membrane</location>
        <topology evidence="2">Single-pass membrane protein</topology>
    </subcellularLocation>
</comment>
<evidence type="ECO:0000256" key="10">
    <source>
        <dbReference type="ARBA" id="ARBA00022982"/>
    </source>
</evidence>
<dbReference type="GO" id="GO:0005743">
    <property type="term" value="C:mitochondrial inner membrane"/>
    <property type="evidence" value="ECO:0007669"/>
    <property type="project" value="UniProtKB-SubCell"/>
</dbReference>
<keyword evidence="6" id="KW-0679">Respiratory chain</keyword>
<protein>
    <recommendedName>
        <fullName evidence="4">NADH dehydrogenase [ubiquinone] 1 beta subcomplex subunit 11, mitochondrial</fullName>
    </recommendedName>
    <alternativeName>
        <fullName evidence="15">Complex I-ESSS</fullName>
    </alternativeName>
    <alternativeName>
        <fullName evidence="14">NADH-ubiquinone oxidoreductase ESSS subunit</fullName>
    </alternativeName>
</protein>
<keyword evidence="13 17" id="KW-0472">Membrane</keyword>
<gene>
    <name evidence="18" type="ORF">AAT19DRAFT_8817</name>
</gene>
<keyword evidence="8" id="KW-0999">Mitochondrion inner membrane</keyword>
<evidence type="ECO:0000313" key="18">
    <source>
        <dbReference type="EMBL" id="PRQ77749.1"/>
    </source>
</evidence>
<keyword evidence="9" id="KW-0809">Transit peptide</keyword>
<comment type="subunit">
    <text evidence="16">Complex I is composed of 45 different subunits. Interacts with BCAP31.</text>
</comment>
<evidence type="ECO:0000256" key="2">
    <source>
        <dbReference type="ARBA" id="ARBA00004434"/>
    </source>
</evidence>
<comment type="similarity">
    <text evidence="3">Belongs to the complex I NDUFB11 subunit family.</text>
</comment>
<dbReference type="InterPro" id="IPR019329">
    <property type="entry name" value="NADH_UbQ_OxRdtase_ESSS_su"/>
</dbReference>
<reference evidence="18 19" key="1">
    <citation type="journal article" date="2018" name="Elife">
        <title>Functional genomics of lipid metabolism in the oleaginous yeast Rhodosporidium toruloides.</title>
        <authorList>
            <person name="Coradetti S.T."/>
            <person name="Pinel D."/>
            <person name="Geiselman G."/>
            <person name="Ito M."/>
            <person name="Mondo S."/>
            <person name="Reilly M.C."/>
            <person name="Cheng Y.F."/>
            <person name="Bauer S."/>
            <person name="Grigoriev I."/>
            <person name="Gladden J.M."/>
            <person name="Simmons B.A."/>
            <person name="Brem R."/>
            <person name="Arkin A.P."/>
            <person name="Skerker J.M."/>
        </authorList>
    </citation>
    <scope>NUCLEOTIDE SEQUENCE [LARGE SCALE GENOMIC DNA]</scope>
    <source>
        <strain evidence="18 19">NBRC 0880</strain>
    </source>
</reference>
<evidence type="ECO:0000256" key="16">
    <source>
        <dbReference type="ARBA" id="ARBA00046528"/>
    </source>
</evidence>
<evidence type="ECO:0000256" key="14">
    <source>
        <dbReference type="ARBA" id="ARBA00030753"/>
    </source>
</evidence>